<accession>G5AI38</accession>
<evidence type="ECO:0000256" key="1">
    <source>
        <dbReference type="SAM" id="Phobius"/>
    </source>
</evidence>
<proteinExistence type="predicted"/>
<dbReference type="EMBL" id="JH159174">
    <property type="protein sequence ID" value="EGZ04763.1"/>
    <property type="molecule type" value="Genomic_DNA"/>
</dbReference>
<evidence type="ECO:0000313" key="2">
    <source>
        <dbReference type="EMBL" id="EGZ04763.1"/>
    </source>
</evidence>
<feature type="transmembrane region" description="Helical" evidence="1">
    <location>
        <begin position="73"/>
        <end position="96"/>
    </location>
</feature>
<dbReference type="RefSeq" id="XP_009527245.1">
    <property type="nucleotide sequence ID" value="XM_009528950.1"/>
</dbReference>
<keyword evidence="4" id="KW-1185">Reference proteome</keyword>
<feature type="transmembrane region" description="Helical" evidence="1">
    <location>
        <begin position="36"/>
        <end position="53"/>
    </location>
</feature>
<dbReference type="GeneID" id="20662146"/>
<organism evidence="2 4">
    <name type="scientific">Phytophthora sojae (strain P6497)</name>
    <name type="common">Soybean stem and root rot agent</name>
    <name type="synonym">Phytophthora megasperma f. sp. glycines</name>
    <dbReference type="NCBI Taxonomy" id="1094619"/>
    <lineage>
        <taxon>Eukaryota</taxon>
        <taxon>Sar</taxon>
        <taxon>Stramenopiles</taxon>
        <taxon>Oomycota</taxon>
        <taxon>Peronosporomycetes</taxon>
        <taxon>Peronosporales</taxon>
        <taxon>Peronosporaceae</taxon>
        <taxon>Phytophthora</taxon>
    </lineage>
</organism>
<dbReference type="InParanoid" id="G5AI38"/>
<dbReference type="AlphaFoldDB" id="G5AI38"/>
<dbReference type="GeneID" id="20658328"/>
<keyword evidence="1" id="KW-1133">Transmembrane helix</keyword>
<gene>
    <name evidence="3" type="ORF">PHYSODRAFT_504246</name>
    <name evidence="2" type="ORF">PHYSODRAFT_535636</name>
</gene>
<protein>
    <submittedName>
        <fullName evidence="2">Uncharacterized protein</fullName>
    </submittedName>
</protein>
<dbReference type="Proteomes" id="UP000002640">
    <property type="component" value="Unassembled WGS sequence"/>
</dbReference>
<dbReference type="KEGG" id="psoj:PHYSODRAFT_504246"/>
<keyword evidence="1" id="KW-0472">Membrane</keyword>
<name>G5AI38_PHYSP</name>
<feature type="non-terminal residue" evidence="2">
    <location>
        <position position="1"/>
    </location>
</feature>
<sequence length="221" mass="24365">TDIRFSTQLSHYGGKYSVERLLALEEYIERTPFSRVVLVSVGTPAPIVALVVFCQESVPLQRPDEGWQANYGFWVRVAVQGAVIAFASAIHIGHLLDGAALSHRQLALYTLTMAVIYVGIALAIAANWVFPTPFLHMILAPHFGRGSGVLSHCHRKKRISARIIAVSQAEATQKNVRRPASDDCRLSSIPSGQATLLSIIKLALKNLLRVTITQMDRRSHF</sequence>
<keyword evidence="1" id="KW-0812">Transmembrane</keyword>
<dbReference type="KEGG" id="psoj:PHYSODRAFT_535636"/>
<reference evidence="2 4" key="1">
    <citation type="journal article" date="2006" name="Science">
        <title>Phytophthora genome sequences uncover evolutionary origins and mechanisms of pathogenesis.</title>
        <authorList>
            <person name="Tyler B.M."/>
            <person name="Tripathy S."/>
            <person name="Zhang X."/>
            <person name="Dehal P."/>
            <person name="Jiang R.H."/>
            <person name="Aerts A."/>
            <person name="Arredondo F.D."/>
            <person name="Baxter L."/>
            <person name="Bensasson D."/>
            <person name="Beynon J.L."/>
            <person name="Chapman J."/>
            <person name="Damasceno C.M."/>
            <person name="Dorrance A.E."/>
            <person name="Dou D."/>
            <person name="Dickerman A.W."/>
            <person name="Dubchak I.L."/>
            <person name="Garbelotto M."/>
            <person name="Gijzen M."/>
            <person name="Gordon S.G."/>
            <person name="Govers F."/>
            <person name="Grunwald N.J."/>
            <person name="Huang W."/>
            <person name="Ivors K.L."/>
            <person name="Jones R.W."/>
            <person name="Kamoun S."/>
            <person name="Krampis K."/>
            <person name="Lamour K.H."/>
            <person name="Lee M.K."/>
            <person name="McDonald W.H."/>
            <person name="Medina M."/>
            <person name="Meijer H.J."/>
            <person name="Nordberg E.K."/>
            <person name="Maclean D.J."/>
            <person name="Ospina-Giraldo M.D."/>
            <person name="Morris P.F."/>
            <person name="Phuntumart V."/>
            <person name="Putnam N.H."/>
            <person name="Rash S."/>
            <person name="Rose J.K."/>
            <person name="Sakihama Y."/>
            <person name="Salamov A.A."/>
            <person name="Savidor A."/>
            <person name="Scheuring C.F."/>
            <person name="Smith B.M."/>
            <person name="Sobral B.W."/>
            <person name="Terry A."/>
            <person name="Torto-Alalibo T.A."/>
            <person name="Win J."/>
            <person name="Xu Z."/>
            <person name="Zhang H."/>
            <person name="Grigoriev I.V."/>
            <person name="Rokhsar D.S."/>
            <person name="Boore J.L."/>
        </authorList>
    </citation>
    <scope>NUCLEOTIDE SEQUENCE [LARGE SCALE GENOMIC DNA]</scope>
    <source>
        <strain evidence="2 4">P6497</strain>
    </source>
</reference>
<feature type="transmembrane region" description="Helical" evidence="1">
    <location>
        <begin position="108"/>
        <end position="130"/>
    </location>
</feature>
<dbReference type="EMBL" id="JH159154">
    <property type="protein sequence ID" value="EGZ18187.1"/>
    <property type="molecule type" value="Genomic_DNA"/>
</dbReference>
<dbReference type="RefSeq" id="XP_009539739.1">
    <property type="nucleotide sequence ID" value="XM_009541444.1"/>
</dbReference>
<evidence type="ECO:0000313" key="3">
    <source>
        <dbReference type="EMBL" id="EGZ18187.1"/>
    </source>
</evidence>
<evidence type="ECO:0000313" key="4">
    <source>
        <dbReference type="Proteomes" id="UP000002640"/>
    </source>
</evidence>
<reference evidence="2" key="2">
    <citation type="submission" date="2011-09" db="EMBL/GenBank/DDBJ databases">
        <authorList>
            <consortium name="US DOE Joint Genome Institute (JGI-PGF)"/>
            <person name="Aerts A."/>
            <person name="Grimwood J."/>
            <person name="Schmutz J."/>
            <person name="Lucas S."/>
            <person name="Hammon N."/>
            <person name="Glavina del Rio T."/>
            <person name="Dalin E."/>
            <person name="Tice H."/>
            <person name="Pitluck S."/>
            <person name="Dehal P."/>
            <person name="Chapman J."/>
            <person name="Putman N.H."/>
            <person name="Salamov A.A."/>
            <person name="Terry A."/>
            <person name="Rokhsar D.S."/>
            <person name="Boore J.L."/>
            <person name="Tripathy S."/>
            <person name="Tyler B.M."/>
            <person name="Grigoriev I.V."/>
        </authorList>
    </citation>
    <scope>NUCLEOTIDE SEQUENCE</scope>
    <source>
        <strain evidence="2">P6497</strain>
    </source>
</reference>